<keyword evidence="3 7" id="KW-0645">Protease</keyword>
<feature type="active site" description="Nucleophile" evidence="7">
    <location>
        <position position="155"/>
    </location>
</feature>
<proteinExistence type="inferred from homology"/>
<dbReference type="Proteomes" id="UP001161325">
    <property type="component" value="Unassembled WGS sequence"/>
</dbReference>
<evidence type="ECO:0000256" key="9">
    <source>
        <dbReference type="RuleBase" id="RU003567"/>
    </source>
</evidence>
<name>A0AA37VG66_9BACT</name>
<comment type="subcellular location">
    <subcellularLocation>
        <location evidence="7">Cytoplasm</location>
    </subcellularLocation>
</comment>
<dbReference type="PANTHER" id="PTHR10381:SF70">
    <property type="entry name" value="ATP-DEPENDENT CLP PROTEASE PROTEOLYTIC SUBUNIT"/>
    <property type="match status" value="1"/>
</dbReference>
<keyword evidence="2 7" id="KW-0963">Cytoplasm</keyword>
<dbReference type="Gene3D" id="3.90.226.10">
    <property type="entry name" value="2-enoyl-CoA Hydratase, Chain A, domain 1"/>
    <property type="match status" value="1"/>
</dbReference>
<accession>A0AA37VG66</accession>
<comment type="caution">
    <text evidence="10">The sequence shown here is derived from an EMBL/GenBank/DDBJ whole genome shotgun (WGS) entry which is preliminary data.</text>
</comment>
<dbReference type="NCBIfam" id="TIGR00493">
    <property type="entry name" value="clpP"/>
    <property type="match status" value="1"/>
</dbReference>
<reference evidence="10" key="1">
    <citation type="submission" date="2022-08" db="EMBL/GenBank/DDBJ databases">
        <title>Draft genome sequencing of Roseisolibacter agri AW1220.</title>
        <authorList>
            <person name="Tobiishi Y."/>
            <person name="Tonouchi A."/>
        </authorList>
    </citation>
    <scope>NUCLEOTIDE SEQUENCE</scope>
    <source>
        <strain evidence="10">AW1220</strain>
    </source>
</reference>
<keyword evidence="11" id="KW-1185">Reference proteome</keyword>
<evidence type="ECO:0000256" key="4">
    <source>
        <dbReference type="ARBA" id="ARBA00022801"/>
    </source>
</evidence>
<evidence type="ECO:0000256" key="3">
    <source>
        <dbReference type="ARBA" id="ARBA00022670"/>
    </source>
</evidence>
<comment type="function">
    <text evidence="7">Cleaves peptides in various proteins in a process that requires ATP hydrolysis. Has a chymotrypsin-like activity. Plays a major role in the degradation of misfolded proteins.</text>
</comment>
<evidence type="ECO:0000256" key="2">
    <source>
        <dbReference type="ARBA" id="ARBA00022490"/>
    </source>
</evidence>
<dbReference type="EC" id="3.4.21.92" evidence="7"/>
<organism evidence="10 11">
    <name type="scientific">Roseisolibacter agri</name>
    <dbReference type="NCBI Taxonomy" id="2014610"/>
    <lineage>
        <taxon>Bacteria</taxon>
        <taxon>Pseudomonadati</taxon>
        <taxon>Gemmatimonadota</taxon>
        <taxon>Gemmatimonadia</taxon>
        <taxon>Gemmatimonadales</taxon>
        <taxon>Gemmatimonadaceae</taxon>
        <taxon>Roseisolibacter</taxon>
    </lineage>
</organism>
<dbReference type="NCBIfam" id="NF009205">
    <property type="entry name" value="PRK12553.1"/>
    <property type="match status" value="1"/>
</dbReference>
<dbReference type="InterPro" id="IPR029045">
    <property type="entry name" value="ClpP/crotonase-like_dom_sf"/>
</dbReference>
<dbReference type="HAMAP" id="MF_00444">
    <property type="entry name" value="ClpP"/>
    <property type="match status" value="1"/>
</dbReference>
<protein>
    <recommendedName>
        <fullName evidence="7 9">ATP-dependent Clp protease proteolytic subunit</fullName>
        <ecNumber evidence="7">3.4.21.92</ecNumber>
    </recommendedName>
    <alternativeName>
        <fullName evidence="7">Endopeptidase Clp</fullName>
    </alternativeName>
</protein>
<dbReference type="NCBIfam" id="NF001368">
    <property type="entry name" value="PRK00277.1"/>
    <property type="match status" value="1"/>
</dbReference>
<evidence type="ECO:0000256" key="1">
    <source>
        <dbReference type="ARBA" id="ARBA00007039"/>
    </source>
</evidence>
<dbReference type="GO" id="GO:0051117">
    <property type="term" value="F:ATPase binding"/>
    <property type="evidence" value="ECO:0007669"/>
    <property type="project" value="TreeGrafter"/>
</dbReference>
<evidence type="ECO:0000313" key="10">
    <source>
        <dbReference type="EMBL" id="GLC28019.1"/>
    </source>
</evidence>
<evidence type="ECO:0000256" key="8">
    <source>
        <dbReference type="PROSITE-ProRule" id="PRU10086"/>
    </source>
</evidence>
<gene>
    <name evidence="7" type="primary">clpP</name>
    <name evidence="10" type="ORF">rosag_45320</name>
</gene>
<evidence type="ECO:0000256" key="5">
    <source>
        <dbReference type="ARBA" id="ARBA00022825"/>
    </source>
</evidence>
<comment type="similarity">
    <text evidence="1 7 9">Belongs to the peptidase S14 family.</text>
</comment>
<sequence length="265" mass="29079">MVVGGRARVHDARVRSDLPEGLLPVRGSCGTARPTRRLRSEALMPTLDHDDDDEPMPTIYTPYIIERSSRGERTYDIFSRLLLDRIVFLGTPINDDVANIIIAQLLFLEADNPGKDIHLYINSPGGSVSAGLAIYDTMQHLSSPVSTICMGMAASMGCFLLAGGAKGKRFSLPHARIMMHQPSGGSQGTAADIEIAAREILYLRTKMNELMAKHTGQPTERIERDFDRDRYMSADEAKEYGIVDNIVTTRGEIVEASAQPTVTST</sequence>
<dbReference type="FunFam" id="3.90.226.10:FF:000001">
    <property type="entry name" value="ATP-dependent Clp protease proteolytic subunit"/>
    <property type="match status" value="1"/>
</dbReference>
<evidence type="ECO:0000256" key="6">
    <source>
        <dbReference type="ARBA" id="ARBA00034021"/>
    </source>
</evidence>
<dbReference type="PRINTS" id="PR00127">
    <property type="entry name" value="CLPPROTEASEP"/>
</dbReference>
<dbReference type="PROSITE" id="PS00382">
    <property type="entry name" value="CLP_PROTEASE_HIS"/>
    <property type="match status" value="1"/>
</dbReference>
<dbReference type="SUPFAM" id="SSF52096">
    <property type="entry name" value="ClpP/crotonase"/>
    <property type="match status" value="1"/>
</dbReference>
<dbReference type="GO" id="GO:0009368">
    <property type="term" value="C:endopeptidase Clp complex"/>
    <property type="evidence" value="ECO:0007669"/>
    <property type="project" value="TreeGrafter"/>
</dbReference>
<dbReference type="InterPro" id="IPR001907">
    <property type="entry name" value="ClpP"/>
</dbReference>
<dbReference type="Pfam" id="PF00574">
    <property type="entry name" value="CLP_protease"/>
    <property type="match status" value="1"/>
</dbReference>
<dbReference type="InterPro" id="IPR033135">
    <property type="entry name" value="ClpP_His_AS"/>
</dbReference>
<dbReference type="GO" id="GO:0005737">
    <property type="term" value="C:cytoplasm"/>
    <property type="evidence" value="ECO:0007669"/>
    <property type="project" value="UniProtKB-SubCell"/>
</dbReference>
<dbReference type="CDD" id="cd07017">
    <property type="entry name" value="S14_ClpP_2"/>
    <property type="match status" value="1"/>
</dbReference>
<feature type="active site" evidence="7 8">
    <location>
        <position position="180"/>
    </location>
</feature>
<comment type="subunit">
    <text evidence="7">Fourteen ClpP subunits assemble into 2 heptameric rings which stack back to back to give a disk-like structure with a central cavity, resembling the structure of eukaryotic proteasomes.</text>
</comment>
<dbReference type="GO" id="GO:0004252">
    <property type="term" value="F:serine-type endopeptidase activity"/>
    <property type="evidence" value="ECO:0007669"/>
    <property type="project" value="UniProtKB-UniRule"/>
</dbReference>
<evidence type="ECO:0000256" key="7">
    <source>
        <dbReference type="HAMAP-Rule" id="MF_00444"/>
    </source>
</evidence>
<dbReference type="GO" id="GO:0006515">
    <property type="term" value="P:protein quality control for misfolded or incompletely synthesized proteins"/>
    <property type="evidence" value="ECO:0007669"/>
    <property type="project" value="TreeGrafter"/>
</dbReference>
<dbReference type="InterPro" id="IPR023562">
    <property type="entry name" value="ClpP/TepA"/>
</dbReference>
<evidence type="ECO:0000313" key="11">
    <source>
        <dbReference type="Proteomes" id="UP001161325"/>
    </source>
</evidence>
<keyword evidence="5 7" id="KW-0720">Serine protease</keyword>
<dbReference type="GO" id="GO:0004176">
    <property type="term" value="F:ATP-dependent peptidase activity"/>
    <property type="evidence" value="ECO:0007669"/>
    <property type="project" value="InterPro"/>
</dbReference>
<dbReference type="AlphaFoldDB" id="A0AA37VG66"/>
<comment type="catalytic activity">
    <reaction evidence="6 7 8">
        <text>Hydrolysis of proteins to small peptides in the presence of ATP and magnesium. alpha-casein is the usual test substrate. In the absence of ATP, only oligopeptides shorter than five residues are hydrolyzed (such as succinyl-Leu-Tyr-|-NHMec, and Leu-Tyr-Leu-|-Tyr-Trp, in which cleavage of the -Tyr-|-Leu- and -Tyr-|-Trp bonds also occurs).</text>
        <dbReference type="EC" id="3.4.21.92"/>
    </reaction>
</comment>
<dbReference type="PANTHER" id="PTHR10381">
    <property type="entry name" value="ATP-DEPENDENT CLP PROTEASE PROTEOLYTIC SUBUNIT"/>
    <property type="match status" value="1"/>
</dbReference>
<dbReference type="EMBL" id="BRXS01000007">
    <property type="protein sequence ID" value="GLC28019.1"/>
    <property type="molecule type" value="Genomic_DNA"/>
</dbReference>
<keyword evidence="4 7" id="KW-0378">Hydrolase</keyword>